<dbReference type="PRINTS" id="PR00081">
    <property type="entry name" value="GDHRDH"/>
</dbReference>
<accession>M2Z493</accession>
<dbReference type="PANTHER" id="PTHR45458:SF1">
    <property type="entry name" value="SHORT CHAIN DEHYDROGENASE"/>
    <property type="match status" value="1"/>
</dbReference>
<sequence length="222" mass="23001">MPTILITGANRGMGLEFARQYAAQGWRVLGTVRDPMAGRALSEAGGEVYVCDVADPAQVARLKGSLAGIALDVLLLNAGIYGEKQEFGAVDAAAFMKVIAVDALAPLKLAEAFADQMAGRKLIAAVSSKMGAMSDNPSGGSYAYRAAKAALNMVIKNMAADLAPRGILTAALSPGWVRTDMGGPNATLDAATAVAGMRKVMAELRAEDSGALIHYDGTRLAW</sequence>
<comment type="caution">
    <text evidence="1">The sequence shown here is derived from an EMBL/GenBank/DDBJ whole genome shotgun (WGS) entry which is preliminary data.</text>
</comment>
<dbReference type="InterPro" id="IPR036291">
    <property type="entry name" value="NAD(P)-bd_dom_sf"/>
</dbReference>
<dbReference type="Pfam" id="PF00106">
    <property type="entry name" value="adh_short"/>
    <property type="match status" value="1"/>
</dbReference>
<dbReference type="PANTHER" id="PTHR45458">
    <property type="entry name" value="SHORT-CHAIN DEHYDROGENASE/REDUCTASE SDR"/>
    <property type="match status" value="1"/>
</dbReference>
<dbReference type="InterPro" id="IPR052184">
    <property type="entry name" value="SDR_enzymes"/>
</dbReference>
<dbReference type="RefSeq" id="WP_008618854.1">
    <property type="nucleotide sequence ID" value="NZ_AONQ01000040.1"/>
</dbReference>
<evidence type="ECO:0000313" key="1">
    <source>
        <dbReference type="EMBL" id="EME69190.1"/>
    </source>
</evidence>
<dbReference type="Proteomes" id="UP000011744">
    <property type="component" value="Unassembled WGS sequence"/>
</dbReference>
<dbReference type="SUPFAM" id="SSF51735">
    <property type="entry name" value="NAD(P)-binding Rossmann-fold domains"/>
    <property type="match status" value="1"/>
</dbReference>
<evidence type="ECO:0000313" key="2">
    <source>
        <dbReference type="Proteomes" id="UP000011744"/>
    </source>
</evidence>
<dbReference type="InterPro" id="IPR002347">
    <property type="entry name" value="SDR_fam"/>
</dbReference>
<reference evidence="1 2" key="1">
    <citation type="journal article" date="2014" name="Genome Announc.">
        <title>Draft Genome Sequence of Magnetospirillum sp. Strain SO-1, a Freshwater Magnetotactic Bacterium Isolated from the Ol'khovka River, Russia.</title>
        <authorList>
            <person name="Grouzdev D.S."/>
            <person name="Dziuba M.V."/>
            <person name="Sukhacheva M.S."/>
            <person name="Mardanov A.V."/>
            <person name="Beletskiy A.V."/>
            <person name="Kuznetsov B.B."/>
            <person name="Skryabin K.G."/>
        </authorList>
    </citation>
    <scope>NUCLEOTIDE SEQUENCE [LARGE SCALE GENOMIC DNA]</scope>
    <source>
        <strain evidence="1 2">SO-1</strain>
    </source>
</reference>
<dbReference type="Gene3D" id="3.40.50.720">
    <property type="entry name" value="NAD(P)-binding Rossmann-like Domain"/>
    <property type="match status" value="1"/>
</dbReference>
<dbReference type="AlphaFoldDB" id="M2Z493"/>
<name>M2Z493_9PROT</name>
<dbReference type="GO" id="GO:0016616">
    <property type="term" value="F:oxidoreductase activity, acting on the CH-OH group of donors, NAD or NADP as acceptor"/>
    <property type="evidence" value="ECO:0007669"/>
    <property type="project" value="TreeGrafter"/>
</dbReference>
<dbReference type="PATRIC" id="fig|1244869.3.peg.2936"/>
<dbReference type="eggNOG" id="COG1028">
    <property type="taxonomic scope" value="Bacteria"/>
</dbReference>
<proteinExistence type="predicted"/>
<gene>
    <name evidence="1" type="ORF">H261_14585</name>
</gene>
<keyword evidence="2" id="KW-1185">Reference proteome</keyword>
<organism evidence="1 2">
    <name type="scientific">Paramagnetospirillum caucaseum</name>
    <dbReference type="NCBI Taxonomy" id="1244869"/>
    <lineage>
        <taxon>Bacteria</taxon>
        <taxon>Pseudomonadati</taxon>
        <taxon>Pseudomonadota</taxon>
        <taxon>Alphaproteobacteria</taxon>
        <taxon>Rhodospirillales</taxon>
        <taxon>Magnetospirillaceae</taxon>
        <taxon>Paramagnetospirillum</taxon>
    </lineage>
</organism>
<protein>
    <submittedName>
        <fullName evidence="1">Dehydrogenase</fullName>
    </submittedName>
</protein>
<dbReference type="OrthoDB" id="9785826at2"/>
<dbReference type="CDD" id="cd05325">
    <property type="entry name" value="carb_red_sniffer_like_SDR_c"/>
    <property type="match status" value="1"/>
</dbReference>
<dbReference type="EMBL" id="AONQ01000040">
    <property type="protein sequence ID" value="EME69190.1"/>
    <property type="molecule type" value="Genomic_DNA"/>
</dbReference>
<dbReference type="STRING" id="1244869.H261_14585"/>